<dbReference type="Pfam" id="PF00158">
    <property type="entry name" value="Sigma54_activat"/>
    <property type="match status" value="1"/>
</dbReference>
<evidence type="ECO:0000256" key="5">
    <source>
        <dbReference type="ARBA" id="ARBA00023125"/>
    </source>
</evidence>
<dbReference type="AlphaFoldDB" id="A0A1D8GHX8"/>
<dbReference type="PROSITE" id="PS00676">
    <property type="entry name" value="SIGMA54_INTERACT_2"/>
    <property type="match status" value="1"/>
</dbReference>
<dbReference type="SUPFAM" id="SSF52172">
    <property type="entry name" value="CheY-like"/>
    <property type="match status" value="1"/>
</dbReference>
<comment type="function">
    <text evidence="7">May play the central regulatory role in sporulation. It may be an element of the effector pathway responsible for the activation of sporulation genes in response to nutritional stress. Spo0A may act in concert with spo0H (a sigma factor) to control the expression of some genes that are critical to the sporulation process.</text>
</comment>
<evidence type="ECO:0000313" key="12">
    <source>
        <dbReference type="Proteomes" id="UP000095743"/>
    </source>
</evidence>
<evidence type="ECO:0000259" key="9">
    <source>
        <dbReference type="PROSITE" id="PS50045"/>
    </source>
</evidence>
<dbReference type="GO" id="GO:0000160">
    <property type="term" value="P:phosphorelay signal transduction system"/>
    <property type="evidence" value="ECO:0007669"/>
    <property type="project" value="InterPro"/>
</dbReference>
<evidence type="ECO:0000256" key="4">
    <source>
        <dbReference type="ARBA" id="ARBA00023015"/>
    </source>
</evidence>
<evidence type="ECO:0000256" key="3">
    <source>
        <dbReference type="ARBA" id="ARBA00022840"/>
    </source>
</evidence>
<dbReference type="PROSITE" id="PS00688">
    <property type="entry name" value="SIGMA54_INTERACT_3"/>
    <property type="match status" value="1"/>
</dbReference>
<name>A0A1D8GHX8_9FIRM</name>
<dbReference type="Pfam" id="PF25601">
    <property type="entry name" value="AAA_lid_14"/>
    <property type="match status" value="1"/>
</dbReference>
<feature type="modified residue" description="4-aspartylphosphate" evidence="8">
    <location>
        <position position="52"/>
    </location>
</feature>
<accession>A0A1D8GHX8</accession>
<dbReference type="SUPFAM" id="SSF52540">
    <property type="entry name" value="P-loop containing nucleoside triphosphate hydrolases"/>
    <property type="match status" value="1"/>
</dbReference>
<dbReference type="InterPro" id="IPR025662">
    <property type="entry name" value="Sigma_54_int_dom_ATP-bd_1"/>
</dbReference>
<keyword evidence="4" id="KW-0805">Transcription regulation</keyword>
<dbReference type="PROSITE" id="PS00675">
    <property type="entry name" value="SIGMA54_INTERACT_1"/>
    <property type="match status" value="1"/>
</dbReference>
<dbReference type="Gene3D" id="3.40.50.300">
    <property type="entry name" value="P-loop containing nucleotide triphosphate hydrolases"/>
    <property type="match status" value="1"/>
</dbReference>
<keyword evidence="12" id="KW-1185">Reference proteome</keyword>
<dbReference type="InterPro" id="IPR025944">
    <property type="entry name" value="Sigma_54_int_dom_CS"/>
</dbReference>
<organism evidence="11 12">
    <name type="scientific">Geosporobacter ferrireducens</name>
    <dbReference type="NCBI Taxonomy" id="1424294"/>
    <lineage>
        <taxon>Bacteria</taxon>
        <taxon>Bacillati</taxon>
        <taxon>Bacillota</taxon>
        <taxon>Clostridia</taxon>
        <taxon>Peptostreptococcales</taxon>
        <taxon>Thermotaleaceae</taxon>
        <taxon>Geosporobacter</taxon>
    </lineage>
</organism>
<dbReference type="KEGG" id="gfe:Gferi_13620"/>
<dbReference type="InterPro" id="IPR009057">
    <property type="entry name" value="Homeodomain-like_sf"/>
</dbReference>
<dbReference type="InterPro" id="IPR002078">
    <property type="entry name" value="Sigma_54_int"/>
</dbReference>
<keyword evidence="6" id="KW-0804">Transcription</keyword>
<feature type="domain" description="Response regulatory" evidence="10">
    <location>
        <begin position="4"/>
        <end position="117"/>
    </location>
</feature>
<keyword evidence="5" id="KW-0238">DNA-binding</keyword>
<dbReference type="InterPro" id="IPR001789">
    <property type="entry name" value="Sig_transdc_resp-reg_receiver"/>
</dbReference>
<dbReference type="InterPro" id="IPR011006">
    <property type="entry name" value="CheY-like_superfamily"/>
</dbReference>
<dbReference type="PROSITE" id="PS50110">
    <property type="entry name" value="RESPONSE_REGULATORY"/>
    <property type="match status" value="1"/>
</dbReference>
<dbReference type="OrthoDB" id="9803970at2"/>
<dbReference type="PROSITE" id="PS50045">
    <property type="entry name" value="SIGMA54_INTERACT_4"/>
    <property type="match status" value="1"/>
</dbReference>
<dbReference type="GO" id="GO:0006355">
    <property type="term" value="P:regulation of DNA-templated transcription"/>
    <property type="evidence" value="ECO:0007669"/>
    <property type="project" value="InterPro"/>
</dbReference>
<keyword evidence="8" id="KW-0597">Phosphoprotein</keyword>
<dbReference type="InterPro" id="IPR002197">
    <property type="entry name" value="HTH_Fis"/>
</dbReference>
<evidence type="ECO:0000256" key="8">
    <source>
        <dbReference type="PROSITE-ProRule" id="PRU00169"/>
    </source>
</evidence>
<proteinExistence type="predicted"/>
<dbReference type="EMBL" id="CP017269">
    <property type="protein sequence ID" value="AOT70521.1"/>
    <property type="molecule type" value="Genomic_DNA"/>
</dbReference>
<protein>
    <recommendedName>
        <fullName evidence="1">Stage 0 sporulation protein A homolog</fullName>
    </recommendedName>
</protein>
<dbReference type="SUPFAM" id="SSF46689">
    <property type="entry name" value="Homeodomain-like"/>
    <property type="match status" value="1"/>
</dbReference>
<dbReference type="InterPro" id="IPR025943">
    <property type="entry name" value="Sigma_54_int_dom_ATP-bd_2"/>
</dbReference>
<dbReference type="FunFam" id="3.40.50.300:FF:000006">
    <property type="entry name" value="DNA-binding transcriptional regulator NtrC"/>
    <property type="match status" value="1"/>
</dbReference>
<dbReference type="Gene3D" id="3.40.50.2300">
    <property type="match status" value="1"/>
</dbReference>
<dbReference type="GO" id="GO:0005524">
    <property type="term" value="F:ATP binding"/>
    <property type="evidence" value="ECO:0007669"/>
    <property type="project" value="UniProtKB-KW"/>
</dbReference>
<dbReference type="PRINTS" id="PR01590">
    <property type="entry name" value="HTHFIS"/>
</dbReference>
<dbReference type="Gene3D" id="1.10.8.60">
    <property type="match status" value="1"/>
</dbReference>
<dbReference type="PANTHER" id="PTHR32071">
    <property type="entry name" value="TRANSCRIPTIONAL REGULATORY PROTEIN"/>
    <property type="match status" value="1"/>
</dbReference>
<dbReference type="SMART" id="SM00448">
    <property type="entry name" value="REC"/>
    <property type="match status" value="1"/>
</dbReference>
<dbReference type="InterPro" id="IPR003593">
    <property type="entry name" value="AAA+_ATPase"/>
</dbReference>
<keyword evidence="3" id="KW-0067">ATP-binding</keyword>
<dbReference type="CDD" id="cd00009">
    <property type="entry name" value="AAA"/>
    <property type="match status" value="1"/>
</dbReference>
<dbReference type="Pfam" id="PF02954">
    <property type="entry name" value="HTH_8"/>
    <property type="match status" value="1"/>
</dbReference>
<dbReference type="Proteomes" id="UP000095743">
    <property type="component" value="Chromosome"/>
</dbReference>
<dbReference type="GO" id="GO:0043565">
    <property type="term" value="F:sequence-specific DNA binding"/>
    <property type="evidence" value="ECO:0007669"/>
    <property type="project" value="InterPro"/>
</dbReference>
<evidence type="ECO:0000256" key="2">
    <source>
        <dbReference type="ARBA" id="ARBA00022741"/>
    </source>
</evidence>
<evidence type="ECO:0000256" key="6">
    <source>
        <dbReference type="ARBA" id="ARBA00023163"/>
    </source>
</evidence>
<gene>
    <name evidence="11" type="ORF">Gferi_13620</name>
</gene>
<dbReference type="SMART" id="SM00382">
    <property type="entry name" value="AAA"/>
    <property type="match status" value="1"/>
</dbReference>
<keyword evidence="2" id="KW-0547">Nucleotide-binding</keyword>
<sequence length="450" mass="50833">MRNSILIIDDEKNICTSLTYALEDLYRVVTTTNPQEGLTLLKENKFDVILLDLRIGRVSGLEVLKQIKEIHPQIVVIMMTAYGSIDSTIEAIKSGAFTYLTKPLNISELMITIEKALEFIGLNEKVEHLSNALKMKYVYNGILGKSPSMKNIFDLIDKLKDVDTNVLITGESGTGKELVARAIHYGGKRSNEKFVEINCAAIPEGLLEGELFGHKKGSFTGADRDSIGKFEFADKGTILLDEIGDMGLILQAKLLRVLEQKEVTPLGSNIPIKLKARVLASTNRDLKKLMEEGLFRKDLYFRLNVIEIKLPPLREKKEDLPLLFNHFMEVYNKEFGKQVIKLSTATQELLLNYSYPGNIRELSNIMEYGILMAKGDTLELEDLPEKVKAGKTYMNLEYEVDSLVGLPLDEIEKRMIKATLELNKGHRKDTAKMLGISERGLRNKLKEYEL</sequence>
<evidence type="ECO:0000313" key="11">
    <source>
        <dbReference type="EMBL" id="AOT70521.1"/>
    </source>
</evidence>
<evidence type="ECO:0000256" key="1">
    <source>
        <dbReference type="ARBA" id="ARBA00018672"/>
    </source>
</evidence>
<evidence type="ECO:0000259" key="10">
    <source>
        <dbReference type="PROSITE" id="PS50110"/>
    </source>
</evidence>
<dbReference type="STRING" id="1424294.Gferi_13620"/>
<feature type="domain" description="Sigma-54 factor interaction" evidence="9">
    <location>
        <begin position="142"/>
        <end position="371"/>
    </location>
</feature>
<evidence type="ECO:0000256" key="7">
    <source>
        <dbReference type="ARBA" id="ARBA00024867"/>
    </source>
</evidence>
<reference evidence="11 12" key="1">
    <citation type="submission" date="2016-09" db="EMBL/GenBank/DDBJ databases">
        <title>Genomic analysis reveals versatility of anaerobic energy metabolism of Geosporobacter ferrireducens IRF9 of phylum Firmicutes.</title>
        <authorList>
            <person name="Kim S.-J."/>
        </authorList>
    </citation>
    <scope>NUCLEOTIDE SEQUENCE [LARGE SCALE GENOMIC DNA]</scope>
    <source>
        <strain evidence="11 12">IRF9</strain>
    </source>
</reference>
<dbReference type="Gene3D" id="1.10.10.60">
    <property type="entry name" value="Homeodomain-like"/>
    <property type="match status" value="1"/>
</dbReference>
<dbReference type="RefSeq" id="WP_069977361.1">
    <property type="nucleotide sequence ID" value="NZ_CP017269.1"/>
</dbReference>
<dbReference type="InterPro" id="IPR027417">
    <property type="entry name" value="P-loop_NTPase"/>
</dbReference>
<dbReference type="Pfam" id="PF00072">
    <property type="entry name" value="Response_reg"/>
    <property type="match status" value="1"/>
</dbReference>
<dbReference type="InterPro" id="IPR058031">
    <property type="entry name" value="AAA_lid_NorR"/>
</dbReference>